<reference evidence="2" key="1">
    <citation type="journal article" date="2019" name="Int. J. Syst. Evol. Microbiol.">
        <title>The Global Catalogue of Microorganisms (GCM) 10K type strain sequencing project: providing services to taxonomists for standard genome sequencing and annotation.</title>
        <authorList>
            <consortium name="The Broad Institute Genomics Platform"/>
            <consortium name="The Broad Institute Genome Sequencing Center for Infectious Disease"/>
            <person name="Wu L."/>
            <person name="Ma J."/>
        </authorList>
    </citation>
    <scope>NUCLEOTIDE SEQUENCE [LARGE SCALE GENOMIC DNA]</scope>
    <source>
        <strain evidence="2">JCM 16548</strain>
    </source>
</reference>
<sequence>MDFEAAEKAYLTAFTETDRIAISGGASKATRPLIENTMGAYLDLQMEGLRALKEEGWRSSRAGVVAVTASGGWTDRELTFTACEDTSAVKLLDSSGREVQKNRPRKFLQELTATRADGRWKISDVDSRVVKTFDNESGCAA</sequence>
<gene>
    <name evidence="1" type="ORF">GCM10022204_01110</name>
</gene>
<dbReference type="Proteomes" id="UP001500051">
    <property type="component" value="Unassembled WGS sequence"/>
</dbReference>
<evidence type="ECO:0000313" key="2">
    <source>
        <dbReference type="Proteomes" id="UP001500051"/>
    </source>
</evidence>
<accession>A0ABP7CGE0</accession>
<proteinExistence type="predicted"/>
<keyword evidence="2" id="KW-1185">Reference proteome</keyword>
<evidence type="ECO:0000313" key="1">
    <source>
        <dbReference type="EMBL" id="GAA3690033.1"/>
    </source>
</evidence>
<protein>
    <recommendedName>
        <fullName evidence="3">NTF2 fold immunity protein domain-containing protein</fullName>
    </recommendedName>
</protein>
<name>A0ABP7CGE0_9ACTN</name>
<organism evidence="1 2">
    <name type="scientific">Microlunatus aurantiacus</name>
    <dbReference type="NCBI Taxonomy" id="446786"/>
    <lineage>
        <taxon>Bacteria</taxon>
        <taxon>Bacillati</taxon>
        <taxon>Actinomycetota</taxon>
        <taxon>Actinomycetes</taxon>
        <taxon>Propionibacteriales</taxon>
        <taxon>Propionibacteriaceae</taxon>
        <taxon>Microlunatus</taxon>
    </lineage>
</organism>
<evidence type="ECO:0008006" key="3">
    <source>
        <dbReference type="Google" id="ProtNLM"/>
    </source>
</evidence>
<comment type="caution">
    <text evidence="1">The sequence shown here is derived from an EMBL/GenBank/DDBJ whole genome shotgun (WGS) entry which is preliminary data.</text>
</comment>
<dbReference type="EMBL" id="BAAAYX010000002">
    <property type="protein sequence ID" value="GAA3690033.1"/>
    <property type="molecule type" value="Genomic_DNA"/>
</dbReference>